<accession>A0ABM1E1V0</accession>
<evidence type="ECO:0000256" key="2">
    <source>
        <dbReference type="ARBA" id="ARBA00009340"/>
    </source>
</evidence>
<comment type="similarity">
    <text evidence="2 5">Belongs to the MET18/MMS19 family.</text>
</comment>
<dbReference type="RefSeq" id="XP_014666171.1">
    <property type="nucleotide sequence ID" value="XM_014810685.1"/>
</dbReference>
<feature type="chain" id="PRO_5045710461" description="MMS19 nucleotide excision repair protein" evidence="6">
    <location>
        <begin position="20"/>
        <end position="862"/>
    </location>
</feature>
<evidence type="ECO:0000256" key="3">
    <source>
        <dbReference type="ARBA" id="ARBA00022737"/>
    </source>
</evidence>
<keyword evidence="9" id="KW-1185">Reference proteome</keyword>
<dbReference type="InterPro" id="IPR029240">
    <property type="entry name" value="MMS19_N"/>
</dbReference>
<evidence type="ECO:0000256" key="6">
    <source>
        <dbReference type="SAM" id="SignalP"/>
    </source>
</evidence>
<dbReference type="PANTHER" id="PTHR12891">
    <property type="entry name" value="DNA REPAIR/TRANSCRIPTION PROTEIN MET18/MMS19"/>
    <property type="match status" value="1"/>
</dbReference>
<evidence type="ECO:0000256" key="1">
    <source>
        <dbReference type="ARBA" id="ARBA00004123"/>
    </source>
</evidence>
<evidence type="ECO:0000313" key="9">
    <source>
        <dbReference type="Proteomes" id="UP000695022"/>
    </source>
</evidence>
<sequence length="862" mass="95480">MCMLSSIVWFHFLIDYSLSTENFSEDLFEVVSCYFPIDYTPPATDPYAVKKDDLVLMLRSSLAAYPGFAPYCLPLLLDKLSSDMQSAKIDSLLTLAECAEPYGAESLKPFLPSIWQAVKKEVCRYMLNALGVLVTFLVDRLKDHHSVIPHVLRGLLASSGCKNLLEEDIASLLRGIFKEVQVQAHMQADRRAVFSTIATLLDHRLTDVLPLGADFVFGFIQVLDGEKDPRNLYIGFRLVCIICAHFPIVLVFSVFQSNKSILDDVLHHILEDCRHHLAEPELKLFAPTACLLQEVASSSDPACCNVLSEVVPMLISQFQAHPQNSHRKALLETLIGFLKIANVFCQAENNASSPLHRDSDQISTLFLSLLSDSAEEMRSVGIHGIRVLTQQPKLLDKNRQTMAADHLVRAALTDGSCQIRKESAETLAQMSLTHPEVIHNEVFPVLLDKLKDGSIDGSTPHEDVLLVLAGVSRHADTGRDAIAHIISYIRDPAACSTHTRLAAALEALLSIVTEWASSGQSLESAGKELVVQLAALARAGRLRVPEGHVKVVCDLLRLICSMVTLSLDVGLGEAGRTAQKLTLYTLVWMFLLQARGSHSEQGSVRAFSVYPAVNGIQSRTRYSSRRVSAYLETRLAGGGDDDAGRTKAFNLWVWISKALVVRAHPRANTFKSKSCAKRRDGPLSRMHCNVRLMYRQRFFLETSPLLVAAFHLAPKDMKPHYLVALSIMLRYIPHQVMLSEFPPLLPLLLESLVCGDADLQLSTLAALSALLTDTPQLLIGHADTIVPLLLTLTRREDSMKLRISALDCLRIVSSLPHQVVFPHQQQVIRQLSAALDDKKRLVRQAAAKTRGEWCILGSMVKN</sequence>
<dbReference type="InterPro" id="IPR024687">
    <property type="entry name" value="MMS19_C"/>
</dbReference>
<feature type="domain" description="MMS19 N-terminal" evidence="8">
    <location>
        <begin position="129"/>
        <end position="248"/>
    </location>
</feature>
<keyword evidence="5" id="KW-0227">DNA damage</keyword>
<evidence type="ECO:0000256" key="4">
    <source>
        <dbReference type="ARBA" id="ARBA00023242"/>
    </source>
</evidence>
<dbReference type="PANTHER" id="PTHR12891:SF0">
    <property type="entry name" value="MMS19 NUCLEOTIDE EXCISION REPAIR PROTEIN HOMOLOG"/>
    <property type="match status" value="1"/>
</dbReference>
<dbReference type="InterPro" id="IPR011989">
    <property type="entry name" value="ARM-like"/>
</dbReference>
<evidence type="ECO:0000313" key="10">
    <source>
        <dbReference type="RefSeq" id="XP_014666171.1"/>
    </source>
</evidence>
<evidence type="ECO:0000256" key="5">
    <source>
        <dbReference type="RuleBase" id="RU367072"/>
    </source>
</evidence>
<evidence type="ECO:0000259" key="8">
    <source>
        <dbReference type="Pfam" id="PF14500"/>
    </source>
</evidence>
<feature type="signal peptide" evidence="6">
    <location>
        <begin position="1"/>
        <end position="19"/>
    </location>
</feature>
<comment type="function">
    <text evidence="5">Key component of the cytosolic iron-sulfur protein assembly (CIA) complex, a multiprotein complex that mediates the incorporation of iron-sulfur cluster into apoproteins specifically involved in DNA metabolism and genomic integrity. In the CIA complex, MMS19 acts as an adapter between early-acting CIA components and a subset of cellular target iron-sulfur proteins.</text>
</comment>
<keyword evidence="6" id="KW-0732">Signal</keyword>
<comment type="subunit">
    <text evidence="5">Component of the CIA complex.</text>
</comment>
<dbReference type="GeneID" id="106808110"/>
<keyword evidence="3" id="KW-0677">Repeat</keyword>
<organism evidence="9 10">
    <name type="scientific">Priapulus caudatus</name>
    <name type="common">Priapulid worm</name>
    <dbReference type="NCBI Taxonomy" id="37621"/>
    <lineage>
        <taxon>Eukaryota</taxon>
        <taxon>Metazoa</taxon>
        <taxon>Ecdysozoa</taxon>
        <taxon>Scalidophora</taxon>
        <taxon>Priapulida</taxon>
        <taxon>Priapulimorpha</taxon>
        <taxon>Priapulimorphida</taxon>
        <taxon>Priapulidae</taxon>
        <taxon>Priapulus</taxon>
    </lineage>
</organism>
<protein>
    <recommendedName>
        <fullName evidence="5">MMS19 nucleotide excision repair protein</fullName>
    </recommendedName>
</protein>
<dbReference type="Proteomes" id="UP000695022">
    <property type="component" value="Unplaced"/>
</dbReference>
<dbReference type="InterPro" id="IPR016024">
    <property type="entry name" value="ARM-type_fold"/>
</dbReference>
<dbReference type="Pfam" id="PF12460">
    <property type="entry name" value="MMS19_C"/>
    <property type="match status" value="1"/>
</dbReference>
<dbReference type="SUPFAM" id="SSF48371">
    <property type="entry name" value="ARM repeat"/>
    <property type="match status" value="1"/>
</dbReference>
<name>A0ABM1E1V0_PRICU</name>
<dbReference type="Gene3D" id="1.25.10.10">
    <property type="entry name" value="Leucine-rich Repeat Variant"/>
    <property type="match status" value="3"/>
</dbReference>
<gene>
    <name evidence="10" type="primary">LOC106808110</name>
</gene>
<evidence type="ECO:0000259" key="7">
    <source>
        <dbReference type="Pfam" id="PF12460"/>
    </source>
</evidence>
<feature type="domain" description="MMS19 C-terminal" evidence="7">
    <location>
        <begin position="685"/>
        <end position="812"/>
    </location>
</feature>
<reference evidence="10" key="1">
    <citation type="submission" date="2025-08" db="UniProtKB">
        <authorList>
            <consortium name="RefSeq"/>
        </authorList>
    </citation>
    <scope>IDENTIFICATION</scope>
</reference>
<comment type="subcellular location">
    <subcellularLocation>
        <location evidence="5">Cytoplasm</location>
        <location evidence="5">Cytoskeleton</location>
        <location evidence="5">Spindle</location>
    </subcellularLocation>
    <subcellularLocation>
        <location evidence="1 5">Nucleus</location>
    </subcellularLocation>
</comment>
<dbReference type="Pfam" id="PF14500">
    <property type="entry name" value="MMS19_N"/>
    <property type="match status" value="2"/>
</dbReference>
<keyword evidence="5" id="KW-0206">Cytoskeleton</keyword>
<keyword evidence="4 5" id="KW-0539">Nucleus</keyword>
<feature type="domain" description="MMS19 N-terminal" evidence="8">
    <location>
        <begin position="16"/>
        <end position="123"/>
    </location>
</feature>
<keyword evidence="5" id="KW-0963">Cytoplasm</keyword>
<keyword evidence="5" id="KW-0234">DNA repair</keyword>
<dbReference type="InterPro" id="IPR039920">
    <property type="entry name" value="MMS19"/>
</dbReference>
<proteinExistence type="inferred from homology"/>